<feature type="compositionally biased region" description="Basic and acidic residues" evidence="1">
    <location>
        <begin position="84"/>
        <end position="107"/>
    </location>
</feature>
<dbReference type="PROSITE" id="PS51257">
    <property type="entry name" value="PROKAR_LIPOPROTEIN"/>
    <property type="match status" value="1"/>
</dbReference>
<dbReference type="RefSeq" id="WP_139232997.1">
    <property type="nucleotide sequence ID" value="NZ_FPBP01000007.1"/>
</dbReference>
<gene>
    <name evidence="3" type="ORF">SAMN04487955_10778</name>
</gene>
<name>A0A1I7IJJ0_9GAMM</name>
<dbReference type="STRING" id="463301.SAMN04487955_10778"/>
<accession>A0A1I7IJJ0</accession>
<sequence length="122" mass="14690">MKTPMRLLLLLTLIAATLTLAGCSYQPARIHSKPLIEIEGASGHRDYRGGDRHYRQYRHHDRYQKRHHRRAEREYQRGYRQHRGYRDRGYRESRGYPDYRGQRENRGHGRFCPPGLRKQGRC</sequence>
<feature type="signal peptide" evidence="2">
    <location>
        <begin position="1"/>
        <end position="21"/>
    </location>
</feature>
<keyword evidence="2" id="KW-0732">Signal</keyword>
<dbReference type="AlphaFoldDB" id="A0A1I7IJJ0"/>
<feature type="chain" id="PRO_5011682618" description="Lipoprotein" evidence="2">
    <location>
        <begin position="22"/>
        <end position="122"/>
    </location>
</feature>
<evidence type="ECO:0000256" key="2">
    <source>
        <dbReference type="SAM" id="SignalP"/>
    </source>
</evidence>
<feature type="compositionally biased region" description="Basic and acidic residues" evidence="1">
    <location>
        <begin position="42"/>
        <end position="54"/>
    </location>
</feature>
<evidence type="ECO:0000313" key="3">
    <source>
        <dbReference type="EMBL" id="SFU73093.1"/>
    </source>
</evidence>
<keyword evidence="4" id="KW-1185">Reference proteome</keyword>
<protein>
    <recommendedName>
        <fullName evidence="5">Lipoprotein</fullName>
    </recommendedName>
</protein>
<evidence type="ECO:0000313" key="4">
    <source>
        <dbReference type="Proteomes" id="UP000198693"/>
    </source>
</evidence>
<proteinExistence type="predicted"/>
<feature type="region of interest" description="Disordered" evidence="1">
    <location>
        <begin position="40"/>
        <end position="122"/>
    </location>
</feature>
<dbReference type="EMBL" id="FPBP01000007">
    <property type="protein sequence ID" value="SFU73093.1"/>
    <property type="molecule type" value="Genomic_DNA"/>
</dbReference>
<evidence type="ECO:0008006" key="5">
    <source>
        <dbReference type="Google" id="ProtNLM"/>
    </source>
</evidence>
<reference evidence="4" key="1">
    <citation type="submission" date="2016-10" db="EMBL/GenBank/DDBJ databases">
        <authorList>
            <person name="Varghese N."/>
            <person name="Submissions S."/>
        </authorList>
    </citation>
    <scope>NUCLEOTIDE SEQUENCE [LARGE SCALE GENOMIC DNA]</scope>
    <source>
        <strain evidence="4">CGMCC 1.6981</strain>
    </source>
</reference>
<feature type="compositionally biased region" description="Basic residues" evidence="1">
    <location>
        <begin position="55"/>
        <end position="70"/>
    </location>
</feature>
<organism evidence="3 4">
    <name type="scientific">Halomonas korlensis</name>
    <dbReference type="NCBI Taxonomy" id="463301"/>
    <lineage>
        <taxon>Bacteria</taxon>
        <taxon>Pseudomonadati</taxon>
        <taxon>Pseudomonadota</taxon>
        <taxon>Gammaproteobacteria</taxon>
        <taxon>Oceanospirillales</taxon>
        <taxon>Halomonadaceae</taxon>
        <taxon>Halomonas</taxon>
    </lineage>
</organism>
<dbReference type="Proteomes" id="UP000198693">
    <property type="component" value="Unassembled WGS sequence"/>
</dbReference>
<evidence type="ECO:0000256" key="1">
    <source>
        <dbReference type="SAM" id="MobiDB-lite"/>
    </source>
</evidence>